<dbReference type="EnsemblMetazoa" id="PHUM615890-RA">
    <property type="protein sequence ID" value="PHUM615890-PA"/>
    <property type="gene ID" value="PHUM615890"/>
</dbReference>
<feature type="compositionally biased region" description="Basic and acidic residues" evidence="6">
    <location>
        <begin position="578"/>
        <end position="591"/>
    </location>
</feature>
<dbReference type="EC" id="3.2.1.143" evidence="2"/>
<dbReference type="KEGG" id="phu:Phum_PHUM615890"/>
<dbReference type="EMBL" id="AAZO01007532">
    <property type="status" value="NOT_ANNOTATED_CDS"/>
    <property type="molecule type" value="Genomic_DNA"/>
</dbReference>
<dbReference type="EMBL" id="DS235886">
    <property type="protein sequence ID" value="EEB20414.1"/>
    <property type="molecule type" value="Genomic_DNA"/>
</dbReference>
<dbReference type="STRING" id="121224.E0W458"/>
<dbReference type="PANTHER" id="PTHR12837:SF15">
    <property type="entry name" value="POLY(ADP-RIBOSE) GLYCOHYDROLASE"/>
    <property type="match status" value="1"/>
</dbReference>
<reference evidence="9" key="2">
    <citation type="submission" date="2007-04" db="EMBL/GenBank/DDBJ databases">
        <title>The genome of the human body louse.</title>
        <authorList>
            <consortium name="The Human Body Louse Genome Consortium"/>
            <person name="Kirkness E."/>
            <person name="Walenz B."/>
            <person name="Hass B."/>
            <person name="Bruggner R."/>
            <person name="Strausberg R."/>
        </authorList>
    </citation>
    <scope>NUCLEOTIDE SEQUENCE</scope>
    <source>
        <strain evidence="9">USDA</strain>
    </source>
</reference>
<dbReference type="eggNOG" id="KOG2064">
    <property type="taxonomic scope" value="Eukaryota"/>
</dbReference>
<evidence type="ECO:0000313" key="9">
    <source>
        <dbReference type="EMBL" id="EEB20414.1"/>
    </source>
</evidence>
<evidence type="ECO:0000313" key="11">
    <source>
        <dbReference type="Proteomes" id="UP000009046"/>
    </source>
</evidence>
<feature type="compositionally biased region" description="Basic and acidic residues" evidence="6">
    <location>
        <begin position="614"/>
        <end position="627"/>
    </location>
</feature>
<organism>
    <name type="scientific">Pediculus humanus subsp. corporis</name>
    <name type="common">Body louse</name>
    <dbReference type="NCBI Taxonomy" id="121224"/>
    <lineage>
        <taxon>Eukaryota</taxon>
        <taxon>Metazoa</taxon>
        <taxon>Ecdysozoa</taxon>
        <taxon>Arthropoda</taxon>
        <taxon>Hexapoda</taxon>
        <taxon>Insecta</taxon>
        <taxon>Pterygota</taxon>
        <taxon>Neoptera</taxon>
        <taxon>Paraneoptera</taxon>
        <taxon>Psocodea</taxon>
        <taxon>Troctomorpha</taxon>
        <taxon>Phthiraptera</taxon>
        <taxon>Anoplura</taxon>
        <taxon>Pediculidae</taxon>
        <taxon>Pediculus</taxon>
    </lineage>
</organism>
<feature type="active site" evidence="4">
    <location>
        <position position="265"/>
    </location>
</feature>
<dbReference type="Pfam" id="PF05028">
    <property type="entry name" value="PARG_cat_C"/>
    <property type="match status" value="1"/>
</dbReference>
<dbReference type="GO" id="GO:0005975">
    <property type="term" value="P:carbohydrate metabolic process"/>
    <property type="evidence" value="ECO:0007669"/>
    <property type="project" value="InterPro"/>
</dbReference>
<dbReference type="InterPro" id="IPR048362">
    <property type="entry name" value="PARG_helical"/>
</dbReference>
<evidence type="ECO:0000256" key="2">
    <source>
        <dbReference type="ARBA" id="ARBA00012255"/>
    </source>
</evidence>
<evidence type="ECO:0000259" key="7">
    <source>
        <dbReference type="Pfam" id="PF05028"/>
    </source>
</evidence>
<protein>
    <recommendedName>
        <fullName evidence="2">poly(ADP-ribose) glycohydrolase</fullName>
        <ecNumber evidence="2">3.2.1.143</ecNumber>
    </recommendedName>
</protein>
<dbReference type="InParanoid" id="E0W458"/>
<feature type="binding site" evidence="5">
    <location>
        <position position="305"/>
    </location>
    <ligand>
        <name>substrate</name>
    </ligand>
</feature>
<dbReference type="GO" id="GO:0006282">
    <property type="term" value="P:regulation of DNA repair"/>
    <property type="evidence" value="ECO:0007669"/>
    <property type="project" value="InterPro"/>
</dbReference>
<evidence type="ECO:0000256" key="5">
    <source>
        <dbReference type="PIRSR" id="PIRSR607724-2"/>
    </source>
</evidence>
<dbReference type="PANTHER" id="PTHR12837">
    <property type="entry name" value="POLY ADP-RIBOSE GLYCOHYDROLASE"/>
    <property type="match status" value="1"/>
</dbReference>
<dbReference type="GO" id="GO:0005634">
    <property type="term" value="C:nucleus"/>
    <property type="evidence" value="ECO:0007669"/>
    <property type="project" value="TreeGrafter"/>
</dbReference>
<evidence type="ECO:0000256" key="4">
    <source>
        <dbReference type="PIRSR" id="PIRSR607724-1"/>
    </source>
</evidence>
<keyword evidence="3 9" id="KW-0378">Hydrolase</keyword>
<gene>
    <name evidence="10" type="primary">8239813</name>
    <name evidence="9" type="ORF">Phum_PHUM615890</name>
</gene>
<evidence type="ECO:0000259" key="8">
    <source>
        <dbReference type="Pfam" id="PF20811"/>
    </source>
</evidence>
<reference evidence="9" key="1">
    <citation type="submission" date="2007-04" db="EMBL/GenBank/DDBJ databases">
        <title>Annotation of Pediculus humanus corporis strain USDA.</title>
        <authorList>
            <person name="Kirkness E."/>
            <person name="Hannick L."/>
            <person name="Hass B."/>
            <person name="Bruggner R."/>
            <person name="Lawson D."/>
            <person name="Bidwell S."/>
            <person name="Joardar V."/>
            <person name="Caler E."/>
            <person name="Walenz B."/>
            <person name="Inman J."/>
            <person name="Schobel S."/>
            <person name="Galinsky K."/>
            <person name="Amedeo P."/>
            <person name="Strausberg R."/>
        </authorList>
    </citation>
    <scope>NUCLEOTIDE SEQUENCE</scope>
    <source>
        <strain evidence="9">USDA</strain>
    </source>
</reference>
<dbReference type="VEuPathDB" id="VectorBase:PHUM615890"/>
<feature type="active site" evidence="4">
    <location>
        <position position="266"/>
    </location>
</feature>
<accession>E0W458</accession>
<keyword evidence="11" id="KW-1185">Reference proteome</keyword>
<keyword evidence="9" id="KW-0326">Glycosidase</keyword>
<dbReference type="AlphaFoldDB" id="E0W458"/>
<feature type="region of interest" description="Disordered" evidence="6">
    <location>
        <begin position="574"/>
        <end position="627"/>
    </location>
</feature>
<evidence type="ECO:0000313" key="10">
    <source>
        <dbReference type="EnsemblMetazoa" id="PHUM615890-PA"/>
    </source>
</evidence>
<feature type="domain" description="PARG catalytic Macro" evidence="7">
    <location>
        <begin position="217"/>
        <end position="416"/>
    </location>
</feature>
<dbReference type="GeneID" id="8239813"/>
<proteinExistence type="inferred from homology"/>
<dbReference type="RefSeq" id="XP_002433152.1">
    <property type="nucleotide sequence ID" value="XM_002433107.1"/>
</dbReference>
<dbReference type="CTD" id="8239813"/>
<dbReference type="OrthoDB" id="1937899at2759"/>
<comment type="similarity">
    <text evidence="1">Belongs to the poly(ADP-ribose) glycohydrolase family.</text>
</comment>
<evidence type="ECO:0000256" key="3">
    <source>
        <dbReference type="ARBA" id="ARBA00022801"/>
    </source>
</evidence>
<dbReference type="InterPro" id="IPR046372">
    <property type="entry name" value="PARG_cat_C"/>
</dbReference>
<dbReference type="Proteomes" id="UP000009046">
    <property type="component" value="Unassembled WGS sequence"/>
</dbReference>
<dbReference type="HOGENOM" id="CLU_013388_3_1_1"/>
<dbReference type="FunCoup" id="E0W458">
    <property type="interactions" value="1853"/>
</dbReference>
<dbReference type="Pfam" id="PF20811">
    <property type="entry name" value="PARG_cat_N"/>
    <property type="match status" value="1"/>
</dbReference>
<feature type="compositionally biased region" description="Polar residues" evidence="6">
    <location>
        <begin position="595"/>
        <end position="613"/>
    </location>
</feature>
<evidence type="ECO:0000256" key="1">
    <source>
        <dbReference type="ARBA" id="ARBA00009545"/>
    </source>
</evidence>
<dbReference type="InterPro" id="IPR007724">
    <property type="entry name" value="Poly_GlycHdrlase"/>
</dbReference>
<evidence type="ECO:0000256" key="6">
    <source>
        <dbReference type="SAM" id="MobiDB-lite"/>
    </source>
</evidence>
<feature type="active site" evidence="4">
    <location>
        <position position="247"/>
    </location>
</feature>
<name>E0W458_PEDHC</name>
<dbReference type="GO" id="GO:1990966">
    <property type="term" value="P:ATP generation from poly-ADP-D-ribose"/>
    <property type="evidence" value="ECO:0007669"/>
    <property type="project" value="TreeGrafter"/>
</dbReference>
<reference evidence="10" key="3">
    <citation type="submission" date="2021-02" db="UniProtKB">
        <authorList>
            <consortium name="EnsemblMetazoa"/>
        </authorList>
    </citation>
    <scope>IDENTIFICATION</scope>
    <source>
        <strain evidence="10">USDA</strain>
    </source>
</reference>
<dbReference type="GO" id="GO:0009225">
    <property type="term" value="P:nucleotide-sugar metabolic process"/>
    <property type="evidence" value="ECO:0007669"/>
    <property type="project" value="TreeGrafter"/>
</dbReference>
<dbReference type="GO" id="GO:0005737">
    <property type="term" value="C:cytoplasm"/>
    <property type="evidence" value="ECO:0007669"/>
    <property type="project" value="TreeGrafter"/>
</dbReference>
<feature type="binding site" evidence="5">
    <location>
        <position position="264"/>
    </location>
    <ligand>
        <name>substrate</name>
    </ligand>
</feature>
<sequence length="646" mass="74293">MQKLFQEKTYSSDFVLMPWDDTLRINISNGDCEESCTRWDMILKQLDLSNQILNCLDLINIIKSYNIVVDKNGKQSQPFWKFFILQKYFSNLNDNEVREFFQEDGTLSTIRHLALELKTLVPKLELLKTGKNSVINLHQIQIASLLANAFLCTFPKGKADCPSFNFISLYESSIGPSVNCNIEKLKCIVHYFNKIKKKHPGGLLSFHRLCIPDHKFPRWDKTSVALTSLTVDAKGKIEDQNGFLQMDFANKYVGGGVLGRGCVQEEIRFIICPELIAARLFTESLADNEALFIAGAERYCNYSGYASTFKYGGNYDDVTEMDESGRRKTYLIVVDALYFHRFPEQFRESKILRELKKAYVGFKPLEDGLPLPLATGNWGCGAFGGDPQLKSLIQLMASSQARRNMLYLTFGDLALKKQIEEVYNLLVENNVNVGMLYRIIRLYHREKRKSQTVFQFVKELIEKNNEKRNQQIPTTSEFRAISATENAKLNNTTECADDGEDSINFPDMDVDFEDLDENDVKRNKFSFECQSSSSSNKEEKFITTDTIWYENEINFHKGTKDQTVDLENNLSSSQNLFSDEKMENFREKKSPEGCANNQNDSGSTKESNFPHTKTPNEEKNNKQQFIKSEKKFVQKKITDCYFITKK</sequence>
<feature type="binding site" evidence="5">
    <location>
        <position position="250"/>
    </location>
    <ligand>
        <name>substrate</name>
    </ligand>
</feature>
<feature type="domain" description="PARG helical" evidence="8">
    <location>
        <begin position="93"/>
        <end position="208"/>
    </location>
</feature>
<dbReference type="GO" id="GO:0004649">
    <property type="term" value="F:poly(ADP-ribose) glycohydrolase activity"/>
    <property type="evidence" value="ECO:0007669"/>
    <property type="project" value="UniProtKB-EC"/>
</dbReference>